<proteinExistence type="predicted"/>
<dbReference type="PRINTS" id="PR00455">
    <property type="entry name" value="HTHTETR"/>
</dbReference>
<accession>A0ABV8F7C4</accession>
<evidence type="ECO:0000313" key="7">
    <source>
        <dbReference type="Proteomes" id="UP001595698"/>
    </source>
</evidence>
<dbReference type="RefSeq" id="WP_352011761.1">
    <property type="nucleotide sequence ID" value="NZ_JBHSBC010000036.1"/>
</dbReference>
<dbReference type="Gene3D" id="1.10.357.10">
    <property type="entry name" value="Tetracycline Repressor, domain 2"/>
    <property type="match status" value="1"/>
</dbReference>
<protein>
    <submittedName>
        <fullName evidence="6">TetR/AcrR family transcriptional regulator</fullName>
    </submittedName>
</protein>
<dbReference type="EMBL" id="JBHSBC010000036">
    <property type="protein sequence ID" value="MFC3984568.1"/>
    <property type="molecule type" value="Genomic_DNA"/>
</dbReference>
<feature type="DNA-binding region" description="H-T-H motif" evidence="4">
    <location>
        <begin position="39"/>
        <end position="58"/>
    </location>
</feature>
<organism evidence="6 7">
    <name type="scientific">Streptosporangium jomthongense</name>
    <dbReference type="NCBI Taxonomy" id="1193683"/>
    <lineage>
        <taxon>Bacteria</taxon>
        <taxon>Bacillati</taxon>
        <taxon>Actinomycetota</taxon>
        <taxon>Actinomycetes</taxon>
        <taxon>Streptosporangiales</taxon>
        <taxon>Streptosporangiaceae</taxon>
        <taxon>Streptosporangium</taxon>
    </lineage>
</organism>
<dbReference type="Proteomes" id="UP001595698">
    <property type="component" value="Unassembled WGS sequence"/>
</dbReference>
<reference evidence="7" key="1">
    <citation type="journal article" date="2019" name="Int. J. Syst. Evol. Microbiol.">
        <title>The Global Catalogue of Microorganisms (GCM) 10K type strain sequencing project: providing services to taxonomists for standard genome sequencing and annotation.</title>
        <authorList>
            <consortium name="The Broad Institute Genomics Platform"/>
            <consortium name="The Broad Institute Genome Sequencing Center for Infectious Disease"/>
            <person name="Wu L."/>
            <person name="Ma J."/>
        </authorList>
    </citation>
    <scope>NUCLEOTIDE SEQUENCE [LARGE SCALE GENOMIC DNA]</scope>
    <source>
        <strain evidence="7">TBRC 7912</strain>
    </source>
</reference>
<dbReference type="Pfam" id="PF00440">
    <property type="entry name" value="TetR_N"/>
    <property type="match status" value="1"/>
</dbReference>
<dbReference type="PROSITE" id="PS50977">
    <property type="entry name" value="HTH_TETR_2"/>
    <property type="match status" value="1"/>
</dbReference>
<dbReference type="InterPro" id="IPR004111">
    <property type="entry name" value="Repressor_TetR_C"/>
</dbReference>
<comment type="caution">
    <text evidence="6">The sequence shown here is derived from an EMBL/GenBank/DDBJ whole genome shotgun (WGS) entry which is preliminary data.</text>
</comment>
<evidence type="ECO:0000256" key="2">
    <source>
        <dbReference type="ARBA" id="ARBA00023125"/>
    </source>
</evidence>
<dbReference type="InterPro" id="IPR036271">
    <property type="entry name" value="Tet_transcr_reg_TetR-rel_C_sf"/>
</dbReference>
<dbReference type="InterPro" id="IPR009057">
    <property type="entry name" value="Homeodomain-like_sf"/>
</dbReference>
<dbReference type="Gene3D" id="1.10.10.60">
    <property type="entry name" value="Homeodomain-like"/>
    <property type="match status" value="1"/>
</dbReference>
<name>A0ABV8F7C4_9ACTN</name>
<keyword evidence="2 4" id="KW-0238">DNA-binding</keyword>
<dbReference type="InterPro" id="IPR050109">
    <property type="entry name" value="HTH-type_TetR-like_transc_reg"/>
</dbReference>
<keyword evidence="3" id="KW-0804">Transcription</keyword>
<evidence type="ECO:0000259" key="5">
    <source>
        <dbReference type="PROSITE" id="PS50977"/>
    </source>
</evidence>
<dbReference type="SUPFAM" id="SSF46689">
    <property type="entry name" value="Homeodomain-like"/>
    <property type="match status" value="1"/>
</dbReference>
<dbReference type="PANTHER" id="PTHR30055:SF151">
    <property type="entry name" value="TRANSCRIPTIONAL REGULATORY PROTEIN"/>
    <property type="match status" value="1"/>
</dbReference>
<keyword evidence="1" id="KW-0805">Transcription regulation</keyword>
<evidence type="ECO:0000256" key="4">
    <source>
        <dbReference type="PROSITE-ProRule" id="PRU00335"/>
    </source>
</evidence>
<dbReference type="InterPro" id="IPR001647">
    <property type="entry name" value="HTH_TetR"/>
</dbReference>
<dbReference type="Pfam" id="PF02909">
    <property type="entry name" value="TetR_C_1"/>
    <property type="match status" value="1"/>
</dbReference>
<gene>
    <name evidence="6" type="ORF">ACFOYY_30835</name>
</gene>
<evidence type="ECO:0000256" key="3">
    <source>
        <dbReference type="ARBA" id="ARBA00023163"/>
    </source>
</evidence>
<evidence type="ECO:0000313" key="6">
    <source>
        <dbReference type="EMBL" id="MFC3984568.1"/>
    </source>
</evidence>
<dbReference type="PANTHER" id="PTHR30055">
    <property type="entry name" value="HTH-TYPE TRANSCRIPTIONAL REGULATOR RUTR"/>
    <property type="match status" value="1"/>
</dbReference>
<evidence type="ECO:0000256" key="1">
    <source>
        <dbReference type="ARBA" id="ARBA00023015"/>
    </source>
</evidence>
<sequence>MSQSVPQRPRVGRPPRISREEVLAAARRIVEEGGVGSLTMRRLAAEVGSTPMALYHHVKDKEELLLLLLDDYAAGLARPALPEEPRERLVTAALAMHDALAGCPWVVEVLVADDLMSDAGLWYAEHIVEAAVACGLTPEQAVHAYRSVWYYTAGEIIIRAAGRRRAAEDRPTHRERVFADLDREALPRLASIGGRWTALTAEDTYRQGLEALVGGLLPRA</sequence>
<keyword evidence="7" id="KW-1185">Reference proteome</keyword>
<dbReference type="SUPFAM" id="SSF48498">
    <property type="entry name" value="Tetracyclin repressor-like, C-terminal domain"/>
    <property type="match status" value="1"/>
</dbReference>
<feature type="domain" description="HTH tetR-type" evidence="5">
    <location>
        <begin position="16"/>
        <end position="76"/>
    </location>
</feature>